<evidence type="ECO:0000313" key="2">
    <source>
        <dbReference type="Proteomes" id="UP000503011"/>
    </source>
</evidence>
<proteinExistence type="predicted"/>
<dbReference type="AlphaFoldDB" id="A0A6F8YKQ1"/>
<organism evidence="1 2">
    <name type="scientific">Phytohabitans suffuscus</name>
    <dbReference type="NCBI Taxonomy" id="624315"/>
    <lineage>
        <taxon>Bacteria</taxon>
        <taxon>Bacillati</taxon>
        <taxon>Actinomycetota</taxon>
        <taxon>Actinomycetes</taxon>
        <taxon>Micromonosporales</taxon>
        <taxon>Micromonosporaceae</taxon>
    </lineage>
</organism>
<dbReference type="Proteomes" id="UP000503011">
    <property type="component" value="Chromosome"/>
</dbReference>
<dbReference type="RefSeq" id="WP_173158354.1">
    <property type="nucleotide sequence ID" value="NZ_AP022871.1"/>
</dbReference>
<keyword evidence="2" id="KW-1185">Reference proteome</keyword>
<sequence length="244" mass="26641">MQFQFNGVTHHLDPATVIERVRGAVAEPVRAHGVRIGGVTYPVKQAFELASNIARAEFTSHTAIRHLRALGFGIVGPAGSPDGHRVPVARAAVAAVQPGREWPWEGTVQALFVDLLREHGWSIIATADTATKAPGVDVLADRRERQLGAEVKGWPSAGYADPRRAAEVKRTQPSTQAGHWFSQALFKAIMLLDSHPGHESLIVLPDYPRYRDLAERTRTGRQAANIHVVLLAQDGTHTSETWTP</sequence>
<name>A0A6F8YKQ1_9ACTN</name>
<reference evidence="1 2" key="1">
    <citation type="submission" date="2020-03" db="EMBL/GenBank/DDBJ databases">
        <title>Whole genome shotgun sequence of Phytohabitans suffuscus NBRC 105367.</title>
        <authorList>
            <person name="Komaki H."/>
            <person name="Tamura T."/>
        </authorList>
    </citation>
    <scope>NUCLEOTIDE SEQUENCE [LARGE SCALE GENOMIC DNA]</scope>
    <source>
        <strain evidence="1 2">NBRC 105367</strain>
    </source>
</reference>
<reference evidence="1 2" key="2">
    <citation type="submission" date="2020-03" db="EMBL/GenBank/DDBJ databases">
        <authorList>
            <person name="Ichikawa N."/>
            <person name="Kimura A."/>
            <person name="Kitahashi Y."/>
            <person name="Uohara A."/>
        </authorList>
    </citation>
    <scope>NUCLEOTIDE SEQUENCE [LARGE SCALE GENOMIC DNA]</scope>
    <source>
        <strain evidence="1 2">NBRC 105367</strain>
    </source>
</reference>
<protein>
    <submittedName>
        <fullName evidence="1">Uncharacterized protein</fullName>
    </submittedName>
</protein>
<dbReference type="KEGG" id="psuu:Psuf_039120"/>
<gene>
    <name evidence="1" type="ORF">Psuf_039120</name>
</gene>
<accession>A0A6F8YKQ1</accession>
<evidence type="ECO:0000313" key="1">
    <source>
        <dbReference type="EMBL" id="BCB86599.1"/>
    </source>
</evidence>
<dbReference type="EMBL" id="AP022871">
    <property type="protein sequence ID" value="BCB86599.1"/>
    <property type="molecule type" value="Genomic_DNA"/>
</dbReference>